<feature type="region of interest" description="Disordered" evidence="2">
    <location>
        <begin position="1"/>
        <end position="27"/>
    </location>
</feature>
<evidence type="ECO:0000259" key="3">
    <source>
        <dbReference type="PROSITE" id="PS51384"/>
    </source>
</evidence>
<comment type="similarity">
    <text evidence="1">Belongs to the SIP oxidoreductase family.</text>
</comment>
<dbReference type="InterPro" id="IPR007037">
    <property type="entry name" value="SIP_rossman_dom"/>
</dbReference>
<gene>
    <name evidence="4" type="ORF">DI556_18780</name>
</gene>
<name>A0A2W5PX36_RHOSU</name>
<dbReference type="PANTHER" id="PTHR30157:SF0">
    <property type="entry name" value="NADPH-DEPENDENT FERRIC-CHELATE REDUCTASE"/>
    <property type="match status" value="1"/>
</dbReference>
<dbReference type="InterPro" id="IPR039374">
    <property type="entry name" value="SIP_fam"/>
</dbReference>
<organism evidence="4 5">
    <name type="scientific">Rhodovulum sulfidophilum</name>
    <name type="common">Rhodobacter sulfidophilus</name>
    <dbReference type="NCBI Taxonomy" id="35806"/>
    <lineage>
        <taxon>Bacteria</taxon>
        <taxon>Pseudomonadati</taxon>
        <taxon>Pseudomonadota</taxon>
        <taxon>Alphaproteobacteria</taxon>
        <taxon>Rhodobacterales</taxon>
        <taxon>Paracoccaceae</taxon>
        <taxon>Rhodovulum</taxon>
    </lineage>
</organism>
<dbReference type="GO" id="GO:0016491">
    <property type="term" value="F:oxidoreductase activity"/>
    <property type="evidence" value="ECO:0007669"/>
    <property type="project" value="InterPro"/>
</dbReference>
<dbReference type="PROSITE" id="PS51384">
    <property type="entry name" value="FAD_FR"/>
    <property type="match status" value="1"/>
</dbReference>
<dbReference type="Pfam" id="PF04954">
    <property type="entry name" value="SIP"/>
    <property type="match status" value="1"/>
</dbReference>
<feature type="compositionally biased region" description="Low complexity" evidence="2">
    <location>
        <begin position="7"/>
        <end position="24"/>
    </location>
</feature>
<dbReference type="PANTHER" id="PTHR30157">
    <property type="entry name" value="FERRIC REDUCTASE, NADPH-DEPENDENT"/>
    <property type="match status" value="1"/>
</dbReference>
<dbReference type="Proteomes" id="UP000249185">
    <property type="component" value="Unassembled WGS sequence"/>
</dbReference>
<protein>
    <submittedName>
        <fullName evidence="4">Siderophore-interacting protein</fullName>
    </submittedName>
</protein>
<evidence type="ECO:0000313" key="5">
    <source>
        <dbReference type="Proteomes" id="UP000249185"/>
    </source>
</evidence>
<dbReference type="InterPro" id="IPR039261">
    <property type="entry name" value="FNR_nucleotide-bd"/>
</dbReference>
<dbReference type="InterPro" id="IPR017938">
    <property type="entry name" value="Riboflavin_synthase-like_b-brl"/>
</dbReference>
<dbReference type="InterPro" id="IPR017927">
    <property type="entry name" value="FAD-bd_FR_type"/>
</dbReference>
<sequence>MNTGPTRSPRSATAARSASGSAIRSEADVTTHDARAFLDVPLAEAITGVRRTAAEVGVPVSEDAGGLRVAMRSGTLRVSEVGGRTTLDIVAAEASGLQLLRDMVAARIGALGLRLDWQGVAAGRSPGNMSLARIETVERISPSYARVRMAGPALARFARGALHFRLLFGPEGAGWPSTDADGVTWWPGGVDAWHRPVYTTRAIDLLGGEAARITFDVFLHEGGRVTAWTARAKPGDEIAITGPGGGDRPAAPWMGLIGDETAVPVIARVLAEADPATVGSATFFVPDARDVQTLAAPPGVATRWIRRGEAGGPLEALRALAIPDRDRFVFFAAERGEAFAARDLLRERGLSRGEFFASAYWKAGH</sequence>
<dbReference type="InterPro" id="IPR013113">
    <property type="entry name" value="SIP_FAD-bd"/>
</dbReference>
<evidence type="ECO:0000313" key="4">
    <source>
        <dbReference type="EMBL" id="PZQ47033.1"/>
    </source>
</evidence>
<dbReference type="Gene3D" id="3.40.50.80">
    <property type="entry name" value="Nucleotide-binding domain of ferredoxin-NADP reductase (FNR) module"/>
    <property type="match status" value="1"/>
</dbReference>
<dbReference type="AlphaFoldDB" id="A0A2W5PX36"/>
<feature type="domain" description="FAD-binding FR-type" evidence="3">
    <location>
        <begin position="127"/>
        <end position="250"/>
    </location>
</feature>
<dbReference type="Pfam" id="PF08021">
    <property type="entry name" value="FAD_binding_9"/>
    <property type="match status" value="1"/>
</dbReference>
<comment type="caution">
    <text evidence="4">The sequence shown here is derived from an EMBL/GenBank/DDBJ whole genome shotgun (WGS) entry which is preliminary data.</text>
</comment>
<dbReference type="SUPFAM" id="SSF63380">
    <property type="entry name" value="Riboflavin synthase domain-like"/>
    <property type="match status" value="1"/>
</dbReference>
<accession>A0A2W5PX36</accession>
<evidence type="ECO:0000256" key="1">
    <source>
        <dbReference type="ARBA" id="ARBA00035644"/>
    </source>
</evidence>
<evidence type="ECO:0000256" key="2">
    <source>
        <dbReference type="SAM" id="MobiDB-lite"/>
    </source>
</evidence>
<dbReference type="Gene3D" id="2.40.30.10">
    <property type="entry name" value="Translation factors"/>
    <property type="match status" value="1"/>
</dbReference>
<dbReference type="CDD" id="cd06193">
    <property type="entry name" value="siderophore_interacting"/>
    <property type="match status" value="1"/>
</dbReference>
<proteinExistence type="inferred from homology"/>
<dbReference type="EMBL" id="QFPW01000019">
    <property type="protein sequence ID" value="PZQ47033.1"/>
    <property type="molecule type" value="Genomic_DNA"/>
</dbReference>
<reference evidence="4 5" key="1">
    <citation type="submission" date="2017-08" db="EMBL/GenBank/DDBJ databases">
        <title>Infants hospitalized years apart are colonized by the same room-sourced microbial strains.</title>
        <authorList>
            <person name="Brooks B."/>
            <person name="Olm M.R."/>
            <person name="Firek B.A."/>
            <person name="Baker R."/>
            <person name="Thomas B.C."/>
            <person name="Morowitz M.J."/>
            <person name="Banfield J.F."/>
        </authorList>
    </citation>
    <scope>NUCLEOTIDE SEQUENCE [LARGE SCALE GENOMIC DNA]</scope>
    <source>
        <strain evidence="4">S2_005_002_R2_34</strain>
    </source>
</reference>